<reference evidence="1" key="1">
    <citation type="submission" date="2020-05" db="EMBL/GenBank/DDBJ databases">
        <title>Mycena genomes resolve the evolution of fungal bioluminescence.</title>
        <authorList>
            <person name="Tsai I.J."/>
        </authorList>
    </citation>
    <scope>NUCLEOTIDE SEQUENCE</scope>
    <source>
        <strain evidence="1">CCC161011</strain>
    </source>
</reference>
<protein>
    <submittedName>
        <fullName evidence="1">Uncharacterized protein</fullName>
    </submittedName>
</protein>
<dbReference type="EMBL" id="JACAZI010000041">
    <property type="protein sequence ID" value="KAF7326641.1"/>
    <property type="molecule type" value="Genomic_DNA"/>
</dbReference>
<gene>
    <name evidence="1" type="ORF">MVEN_02601200</name>
</gene>
<accession>A0A8H6WR95</accession>
<proteinExistence type="predicted"/>
<name>A0A8H6WR95_9AGAR</name>
<sequence>METIPSELWTEIFAFACTDDGSTGRALSSVSRAVHLISKPLKYQSLCVIGLHQLLKLLATLSDLPPGERKVKYLFIAGLDDCRDFESPDGGTGIRTPLYADPSRAGLTEKTLGRILRLVATRLFSLSIHRTTIARQSLLPKIDLPLLAELTLHGPFESLQPTNLRPRALFPCLRRIQINHFANHPTKFLEHIVLLAPNLTHLRAPQSSFTPYDIQVALGLLQPTASAGEAVYLPSSLQELVIEVGPVTGPLDSWESNIRATQFSKNFQKIAENDGRVFLVDGLGDWMSIEQARQEWLQGIRPVNFSYSGAWWML</sequence>
<dbReference type="Proteomes" id="UP000620124">
    <property type="component" value="Unassembled WGS sequence"/>
</dbReference>
<dbReference type="AlphaFoldDB" id="A0A8H6WR95"/>
<comment type="caution">
    <text evidence="1">The sequence shown here is derived from an EMBL/GenBank/DDBJ whole genome shotgun (WGS) entry which is preliminary data.</text>
</comment>
<organism evidence="1 2">
    <name type="scientific">Mycena venus</name>
    <dbReference type="NCBI Taxonomy" id="2733690"/>
    <lineage>
        <taxon>Eukaryota</taxon>
        <taxon>Fungi</taxon>
        <taxon>Dikarya</taxon>
        <taxon>Basidiomycota</taxon>
        <taxon>Agaricomycotina</taxon>
        <taxon>Agaricomycetes</taxon>
        <taxon>Agaricomycetidae</taxon>
        <taxon>Agaricales</taxon>
        <taxon>Marasmiineae</taxon>
        <taxon>Mycenaceae</taxon>
        <taxon>Mycena</taxon>
    </lineage>
</organism>
<evidence type="ECO:0000313" key="2">
    <source>
        <dbReference type="Proteomes" id="UP000620124"/>
    </source>
</evidence>
<keyword evidence="2" id="KW-1185">Reference proteome</keyword>
<dbReference type="OrthoDB" id="2748701at2759"/>
<evidence type="ECO:0000313" key="1">
    <source>
        <dbReference type="EMBL" id="KAF7326641.1"/>
    </source>
</evidence>